<organism evidence="2 3">
    <name type="scientific">Brachionus plicatilis</name>
    <name type="common">Marine rotifer</name>
    <name type="synonym">Brachionus muelleri</name>
    <dbReference type="NCBI Taxonomy" id="10195"/>
    <lineage>
        <taxon>Eukaryota</taxon>
        <taxon>Metazoa</taxon>
        <taxon>Spiralia</taxon>
        <taxon>Gnathifera</taxon>
        <taxon>Rotifera</taxon>
        <taxon>Eurotatoria</taxon>
        <taxon>Monogononta</taxon>
        <taxon>Pseudotrocha</taxon>
        <taxon>Ploima</taxon>
        <taxon>Brachionidae</taxon>
        <taxon>Brachionus</taxon>
    </lineage>
</organism>
<name>A0A3M7RJ19_BRAPC</name>
<accession>A0A3M7RJ19</accession>
<proteinExistence type="predicted"/>
<evidence type="ECO:0000313" key="2">
    <source>
        <dbReference type="EMBL" id="RNA23387.1"/>
    </source>
</evidence>
<comment type="caution">
    <text evidence="2">The sequence shown here is derived from an EMBL/GenBank/DDBJ whole genome shotgun (WGS) entry which is preliminary data.</text>
</comment>
<dbReference type="OrthoDB" id="10064600at2759"/>
<keyword evidence="3" id="KW-1185">Reference proteome</keyword>
<evidence type="ECO:0000313" key="3">
    <source>
        <dbReference type="Proteomes" id="UP000276133"/>
    </source>
</evidence>
<evidence type="ECO:0000256" key="1">
    <source>
        <dbReference type="SAM" id="MobiDB-lite"/>
    </source>
</evidence>
<gene>
    <name evidence="2" type="ORF">BpHYR1_053283</name>
</gene>
<dbReference type="AlphaFoldDB" id="A0A3M7RJ19"/>
<protein>
    <submittedName>
        <fullName evidence="2">Dentin sialophospho-like isoform X3</fullName>
    </submittedName>
</protein>
<reference evidence="2 3" key="1">
    <citation type="journal article" date="2018" name="Sci. Rep.">
        <title>Genomic signatures of local adaptation to the degree of environmental predictability in rotifers.</title>
        <authorList>
            <person name="Franch-Gras L."/>
            <person name="Hahn C."/>
            <person name="Garcia-Roger E.M."/>
            <person name="Carmona M.J."/>
            <person name="Serra M."/>
            <person name="Gomez A."/>
        </authorList>
    </citation>
    <scope>NUCLEOTIDE SEQUENCE [LARGE SCALE GENOMIC DNA]</scope>
    <source>
        <strain evidence="2">HYR1</strain>
    </source>
</reference>
<sequence length="341" mass="38754">MERKLSQNNSENSTEYTELENSETKTDQTEEETVFQSILTNTENSECEFEKKYKCNDMVLLVDDQSECKNLNKLNSLSNGDFIEEDFIPNQLNISNSDDEYSNLRESNFDHFQNIKNNLNQFDQNVKIIEQKDKIFLPKAQNVKNSRSKMKCNSLNDISIAADNFRSILNTEQTNNQIFSEATVLNRNNLSHSSSLSSSYSNINSNPNKSSSNSLTNHLELKFESESSIEDNSKFNLNTSALTESTILVSENKARNLDENKMSNHEATIWSETEAMINQFDQIGPSACGSTAILNVLKALNFEFDLQNVCTEIKVNLRIPDEMAPSSTLAEYLFSQQFVIP</sequence>
<feature type="region of interest" description="Disordered" evidence="1">
    <location>
        <begin position="1"/>
        <end position="31"/>
    </location>
</feature>
<dbReference type="EMBL" id="REGN01003294">
    <property type="protein sequence ID" value="RNA23387.1"/>
    <property type="molecule type" value="Genomic_DNA"/>
</dbReference>
<feature type="compositionally biased region" description="Polar residues" evidence="1">
    <location>
        <begin position="1"/>
        <end position="16"/>
    </location>
</feature>
<dbReference type="Proteomes" id="UP000276133">
    <property type="component" value="Unassembled WGS sequence"/>
</dbReference>